<name>A0A6N1VA47_9HYPH</name>
<dbReference type="KEGG" id="orm:HTY61_02375"/>
<keyword evidence="3" id="KW-1185">Reference proteome</keyword>
<sequence length="128" mass="13315">MEEISMGVSWLAVIAGAVVAFLAGWLWYSPMLFGRTWASGHGIELGTAQSMPFGAMAAQFVGLLLLAWFVGVALSGGGLLVLVLAFAAFCVLAASGGMFTKKPGAVIAIEAGYWIVAAIIMYVAHAIF</sequence>
<feature type="transmembrane region" description="Helical" evidence="1">
    <location>
        <begin position="7"/>
        <end position="28"/>
    </location>
</feature>
<feature type="transmembrane region" description="Helical" evidence="1">
    <location>
        <begin position="48"/>
        <end position="72"/>
    </location>
</feature>
<proteinExistence type="predicted"/>
<dbReference type="AlphaFoldDB" id="A0A6N1VA47"/>
<feature type="transmembrane region" description="Helical" evidence="1">
    <location>
        <begin position="79"/>
        <end position="99"/>
    </location>
</feature>
<feature type="transmembrane region" description="Helical" evidence="1">
    <location>
        <begin position="105"/>
        <end position="124"/>
    </location>
</feature>
<keyword evidence="1" id="KW-0472">Membrane</keyword>
<keyword evidence="1" id="KW-1133">Transmembrane helix</keyword>
<dbReference type="Proteomes" id="UP000509367">
    <property type="component" value="Chromosome"/>
</dbReference>
<dbReference type="InterPro" id="IPR013879">
    <property type="entry name" value="DUF1761"/>
</dbReference>
<evidence type="ECO:0000313" key="3">
    <source>
        <dbReference type="Proteomes" id="UP000509367"/>
    </source>
</evidence>
<evidence type="ECO:0000313" key="2">
    <source>
        <dbReference type="EMBL" id="QKV17393.1"/>
    </source>
</evidence>
<evidence type="ECO:0000256" key="1">
    <source>
        <dbReference type="SAM" id="Phobius"/>
    </source>
</evidence>
<protein>
    <submittedName>
        <fullName evidence="2">DUF1761 domain-containing protein</fullName>
    </submittedName>
</protein>
<dbReference type="Pfam" id="PF08570">
    <property type="entry name" value="DUF1761"/>
    <property type="match status" value="1"/>
</dbReference>
<reference evidence="2 3" key="1">
    <citation type="submission" date="2020-06" db="EMBL/GenBank/DDBJ databases">
        <title>Oricola thermophila sp. nov. isolated from a tidal sediments.</title>
        <authorList>
            <person name="Kwon K.K."/>
            <person name="Yang S.-H."/>
            <person name="Park M.-J."/>
        </authorList>
    </citation>
    <scope>NUCLEOTIDE SEQUENCE [LARGE SCALE GENOMIC DNA]</scope>
    <source>
        <strain evidence="2 3">MEBiC13590</strain>
    </source>
</reference>
<accession>A0A6N1VA47</accession>
<organism evidence="2 3">
    <name type="scientific">Oricola thermophila</name>
    <dbReference type="NCBI Taxonomy" id="2742145"/>
    <lineage>
        <taxon>Bacteria</taxon>
        <taxon>Pseudomonadati</taxon>
        <taxon>Pseudomonadota</taxon>
        <taxon>Alphaproteobacteria</taxon>
        <taxon>Hyphomicrobiales</taxon>
        <taxon>Ahrensiaceae</taxon>
        <taxon>Oricola</taxon>
    </lineage>
</organism>
<gene>
    <name evidence="2" type="ORF">HTY61_02375</name>
</gene>
<keyword evidence="1" id="KW-0812">Transmembrane</keyword>
<dbReference type="EMBL" id="CP054836">
    <property type="protein sequence ID" value="QKV17393.1"/>
    <property type="molecule type" value="Genomic_DNA"/>
</dbReference>
<dbReference type="RefSeq" id="WP_175275289.1">
    <property type="nucleotide sequence ID" value="NZ_CP054836.1"/>
</dbReference>